<gene>
    <name evidence="1" type="ORF">H1164_08225</name>
</gene>
<reference evidence="1 2" key="1">
    <citation type="submission" date="2020-07" db="EMBL/GenBank/DDBJ databases">
        <authorList>
            <person name="Feng H."/>
        </authorList>
    </citation>
    <scope>NUCLEOTIDE SEQUENCE [LARGE SCALE GENOMIC DNA]</scope>
    <source>
        <strain evidence="2">s-11</strain>
    </source>
</reference>
<comment type="caution">
    <text evidence="1">The sequence shown here is derived from an EMBL/GenBank/DDBJ whole genome shotgun (WGS) entry which is preliminary data.</text>
</comment>
<accession>A0A7W1XA74</accession>
<keyword evidence="2" id="KW-1185">Reference proteome</keyword>
<proteinExistence type="predicted"/>
<dbReference type="OrthoDB" id="2991186at2"/>
<dbReference type="InterPro" id="IPR019056">
    <property type="entry name" value="Phage_TAC_6"/>
</dbReference>
<dbReference type="Proteomes" id="UP000530514">
    <property type="component" value="Unassembled WGS sequence"/>
</dbReference>
<dbReference type="EMBL" id="JACEIP010000010">
    <property type="protein sequence ID" value="MBA4542886.1"/>
    <property type="molecule type" value="Genomic_DNA"/>
</dbReference>
<dbReference type="Pfam" id="PF09550">
    <property type="entry name" value="Phage_TAC_6"/>
    <property type="match status" value="1"/>
</dbReference>
<organism evidence="1 2">
    <name type="scientific">Thermoactinomyces daqus</name>
    <dbReference type="NCBI Taxonomy" id="1329516"/>
    <lineage>
        <taxon>Bacteria</taxon>
        <taxon>Bacillati</taxon>
        <taxon>Bacillota</taxon>
        <taxon>Bacilli</taxon>
        <taxon>Bacillales</taxon>
        <taxon>Thermoactinomycetaceae</taxon>
        <taxon>Thermoactinomyces</taxon>
    </lineage>
</organism>
<evidence type="ECO:0000313" key="2">
    <source>
        <dbReference type="Proteomes" id="UP000530514"/>
    </source>
</evidence>
<name>A0A7W1XA74_9BACL</name>
<evidence type="ECO:0000313" key="1">
    <source>
        <dbReference type="EMBL" id="MBA4542886.1"/>
    </source>
</evidence>
<dbReference type="RefSeq" id="WP_033101868.1">
    <property type="nucleotide sequence ID" value="NZ_JACEIP010000010.1"/>
</dbReference>
<sequence>MNDDDSLSWNWDELQKLAYGPLGMKPNEFWELVPSEFLLLVDSYNEVEERKWEIYQQMLAWHAANIMNASGNLKRPVSVEKLIGKKKKTKKMDKEIQKKKLDELKKTFGFN</sequence>
<dbReference type="AlphaFoldDB" id="A0A7W1XA74"/>
<protein>
    <submittedName>
        <fullName evidence="1">Phage tail assembly chaperone</fullName>
    </submittedName>
</protein>